<feature type="binding site" evidence="16">
    <location>
        <position position="409"/>
    </location>
    <ligand>
        <name>ATP</name>
        <dbReference type="ChEBI" id="CHEBI:30616"/>
    </ligand>
</feature>
<dbReference type="InterPro" id="IPR023214">
    <property type="entry name" value="HAD_sf"/>
</dbReference>
<evidence type="ECO:0000256" key="8">
    <source>
        <dbReference type="ARBA" id="ARBA00022840"/>
    </source>
</evidence>
<feature type="binding site" evidence="16">
    <location>
        <position position="832"/>
    </location>
    <ligand>
        <name>ATP</name>
        <dbReference type="ChEBI" id="CHEBI:30616"/>
    </ligand>
</feature>
<feature type="binding site" evidence="17">
    <location>
        <position position="829"/>
    </location>
    <ligand>
        <name>Mg(2+)</name>
        <dbReference type="ChEBI" id="CHEBI:18420"/>
    </ligand>
</feature>
<feature type="binding site" evidence="16">
    <location>
        <position position="410"/>
    </location>
    <ligand>
        <name>ATP</name>
        <dbReference type="ChEBI" id="CHEBI:30616"/>
    </ligand>
</feature>
<evidence type="ECO:0000256" key="12">
    <source>
        <dbReference type="ARBA" id="ARBA00023055"/>
    </source>
</evidence>
<evidence type="ECO:0000313" key="23">
    <source>
        <dbReference type="Proteomes" id="UP000579558"/>
    </source>
</evidence>
<dbReference type="NCBIfam" id="TIGR01494">
    <property type="entry name" value="ATPase_P-type"/>
    <property type="match status" value="1"/>
</dbReference>
<feature type="binding site" evidence="16">
    <location>
        <position position="610"/>
    </location>
    <ligand>
        <name>ATP</name>
        <dbReference type="ChEBI" id="CHEBI:30616"/>
    </ligand>
</feature>
<organism evidence="22 23">
    <name type="scientific">Notiomystis cincta</name>
    <dbReference type="NCBI Taxonomy" id="366454"/>
    <lineage>
        <taxon>Eukaryota</taxon>
        <taxon>Metazoa</taxon>
        <taxon>Chordata</taxon>
        <taxon>Craniata</taxon>
        <taxon>Vertebrata</taxon>
        <taxon>Euteleostomi</taxon>
        <taxon>Archelosauria</taxon>
        <taxon>Archosauria</taxon>
        <taxon>Dinosauria</taxon>
        <taxon>Saurischia</taxon>
        <taxon>Theropoda</taxon>
        <taxon>Coelurosauria</taxon>
        <taxon>Aves</taxon>
        <taxon>Neognathae</taxon>
        <taxon>Neoaves</taxon>
        <taxon>Telluraves</taxon>
        <taxon>Australaves</taxon>
        <taxon>Passeriformes</taxon>
        <taxon>Notiomystidae</taxon>
        <taxon>Notiomystis</taxon>
    </lineage>
</organism>
<dbReference type="InterPro" id="IPR001757">
    <property type="entry name" value="P_typ_ATPase"/>
</dbReference>
<feature type="active site" description="4-aspartylphosphate intermediate" evidence="15">
    <location>
        <position position="408"/>
    </location>
</feature>
<feature type="binding site" evidence="16">
    <location>
        <position position="691"/>
    </location>
    <ligand>
        <name>ATP</name>
        <dbReference type="ChEBI" id="CHEBI:30616"/>
    </ligand>
</feature>
<accession>A0A7K6V8V2</accession>
<name>A0A7K6V8V2_9PASS</name>
<dbReference type="GO" id="GO:0140345">
    <property type="term" value="F:phosphatidylcholine flippase activity"/>
    <property type="evidence" value="ECO:0007669"/>
    <property type="project" value="UniProtKB-ARBA"/>
</dbReference>
<dbReference type="EMBL" id="VZRX01010232">
    <property type="protein sequence ID" value="NWX30870.1"/>
    <property type="molecule type" value="Genomic_DNA"/>
</dbReference>
<dbReference type="FunFam" id="3.40.50.1000:FF:000001">
    <property type="entry name" value="Phospholipid-transporting ATPase IC"/>
    <property type="match status" value="1"/>
</dbReference>
<feature type="binding site" evidence="16">
    <location>
        <position position="809"/>
    </location>
    <ligand>
        <name>ATP</name>
        <dbReference type="ChEBI" id="CHEBI:30616"/>
    </ligand>
</feature>
<keyword evidence="5 18" id="KW-0812">Transmembrane</keyword>
<keyword evidence="4" id="KW-0813">Transport</keyword>
<dbReference type="GO" id="GO:0007030">
    <property type="term" value="P:Golgi organization"/>
    <property type="evidence" value="ECO:0007669"/>
    <property type="project" value="TreeGrafter"/>
</dbReference>
<dbReference type="FunFam" id="3.40.1110.10:FF:000188">
    <property type="entry name" value="Phospholipid-transporting ATPase"/>
    <property type="match status" value="1"/>
</dbReference>
<dbReference type="InterPro" id="IPR036412">
    <property type="entry name" value="HAD-like_sf"/>
</dbReference>
<dbReference type="Gene3D" id="3.40.50.1000">
    <property type="entry name" value="HAD superfamily/HAD-like"/>
    <property type="match status" value="1"/>
</dbReference>
<dbReference type="SUPFAM" id="SSF56784">
    <property type="entry name" value="HAD-like"/>
    <property type="match status" value="1"/>
</dbReference>
<feature type="transmembrane region" description="Helical" evidence="18">
    <location>
        <begin position="1038"/>
        <end position="1061"/>
    </location>
</feature>
<feature type="binding site" evidence="17">
    <location>
        <position position="833"/>
    </location>
    <ligand>
        <name>Mg(2+)</name>
        <dbReference type="ChEBI" id="CHEBI:18420"/>
    </ligand>
</feature>
<dbReference type="PRINTS" id="PR00119">
    <property type="entry name" value="CATATPASE"/>
</dbReference>
<dbReference type="GO" id="GO:0045332">
    <property type="term" value="P:phospholipid translocation"/>
    <property type="evidence" value="ECO:0007669"/>
    <property type="project" value="TreeGrafter"/>
</dbReference>
<feature type="transmembrane region" description="Helical" evidence="18">
    <location>
        <begin position="334"/>
        <end position="360"/>
    </location>
</feature>
<keyword evidence="10 18" id="KW-1278">Translocase</keyword>
<dbReference type="SUPFAM" id="SSF81665">
    <property type="entry name" value="Calcium ATPase, transmembrane domain M"/>
    <property type="match status" value="1"/>
</dbReference>
<dbReference type="InterPro" id="IPR023298">
    <property type="entry name" value="ATPase_P-typ_TM_dom_sf"/>
</dbReference>
<dbReference type="Proteomes" id="UP000579558">
    <property type="component" value="Unassembled WGS sequence"/>
</dbReference>
<dbReference type="EC" id="7.6.2.1" evidence="18"/>
<reference evidence="22 23" key="1">
    <citation type="submission" date="2019-09" db="EMBL/GenBank/DDBJ databases">
        <title>Bird 10,000 Genomes (B10K) Project - Family phase.</title>
        <authorList>
            <person name="Zhang G."/>
        </authorList>
    </citation>
    <scope>NUCLEOTIDE SEQUENCE [LARGE SCALE GENOMIC DNA]</scope>
    <source>
        <strain evidence="22">B10K-DU-029-75</strain>
    </source>
</reference>
<dbReference type="InterPro" id="IPR006539">
    <property type="entry name" value="P-type_ATPase_IV"/>
</dbReference>
<keyword evidence="13 18" id="KW-0472">Membrane</keyword>
<dbReference type="PANTHER" id="PTHR24092:SF46">
    <property type="entry name" value="PHOSPHOLIPID-TRANSPORTING ATPASE ID"/>
    <property type="match status" value="1"/>
</dbReference>
<dbReference type="InterPro" id="IPR018303">
    <property type="entry name" value="ATPase_P-typ_P_site"/>
</dbReference>
<protein>
    <recommendedName>
        <fullName evidence="18">Phospholipid-transporting ATPase</fullName>
        <ecNumber evidence="18">7.6.2.1</ecNumber>
    </recommendedName>
</protein>
<proteinExistence type="inferred from homology"/>
<comment type="subcellular location">
    <subcellularLocation>
        <location evidence="2">Endomembrane system</location>
        <topology evidence="2">Multi-pass membrane protein</topology>
    </subcellularLocation>
    <subcellularLocation>
        <location evidence="18">Membrane</location>
        <topology evidence="18">Multi-pass membrane protein</topology>
    </subcellularLocation>
</comment>
<evidence type="ECO:0000256" key="2">
    <source>
        <dbReference type="ARBA" id="ARBA00004127"/>
    </source>
</evidence>
<dbReference type="GO" id="GO:0005524">
    <property type="term" value="F:ATP binding"/>
    <property type="evidence" value="ECO:0007669"/>
    <property type="project" value="UniProtKB-UniRule"/>
</dbReference>
<dbReference type="Gene3D" id="2.70.150.10">
    <property type="entry name" value="Calcium-transporting ATPase, cytoplasmic transduction domain A"/>
    <property type="match status" value="1"/>
</dbReference>
<dbReference type="SUPFAM" id="SSF81660">
    <property type="entry name" value="Metal cation-transporting ATPase, ATP-binding domain N"/>
    <property type="match status" value="1"/>
</dbReference>
<evidence type="ECO:0000256" key="10">
    <source>
        <dbReference type="ARBA" id="ARBA00022967"/>
    </source>
</evidence>
<keyword evidence="7 16" id="KW-0547">Nucleotide-binding</keyword>
<keyword evidence="11 18" id="KW-1133">Transmembrane helix</keyword>
<dbReference type="Pfam" id="PF16209">
    <property type="entry name" value="PhoLip_ATPase_N"/>
    <property type="match status" value="1"/>
</dbReference>
<dbReference type="InterPro" id="IPR023299">
    <property type="entry name" value="ATPase_P-typ_cyto_dom_N"/>
</dbReference>
<evidence type="ECO:0000256" key="17">
    <source>
        <dbReference type="PIRSR" id="PIRSR606539-3"/>
    </source>
</evidence>
<dbReference type="OrthoDB" id="377733at2759"/>
<dbReference type="GO" id="GO:0000287">
    <property type="term" value="F:magnesium ion binding"/>
    <property type="evidence" value="ECO:0007669"/>
    <property type="project" value="UniProtKB-UniRule"/>
</dbReference>
<dbReference type="InterPro" id="IPR008250">
    <property type="entry name" value="ATPase_P-typ_transduc_dom_A_sf"/>
</dbReference>
<dbReference type="SFLD" id="SFLDS00003">
    <property type="entry name" value="Haloacid_Dehalogenase"/>
    <property type="match status" value="1"/>
</dbReference>
<feature type="transmembrane region" description="Helical" evidence="18">
    <location>
        <begin position="1008"/>
        <end position="1026"/>
    </location>
</feature>
<keyword evidence="8 16" id="KW-0067">ATP-binding</keyword>
<dbReference type="CDD" id="cd02073">
    <property type="entry name" value="P-type_ATPase_APLT_Dnf-like"/>
    <property type="match status" value="1"/>
</dbReference>
<feature type="transmembrane region" description="Helical" evidence="18">
    <location>
        <begin position="292"/>
        <end position="314"/>
    </location>
</feature>
<comment type="caution">
    <text evidence="22">The sequence shown here is derived from an EMBL/GenBank/DDBJ whole genome shotgun (WGS) entry which is preliminary data.</text>
</comment>
<dbReference type="PANTHER" id="PTHR24092">
    <property type="entry name" value="PROBABLE PHOSPHOLIPID-TRANSPORTING ATPASE"/>
    <property type="match status" value="1"/>
</dbReference>
<feature type="binding site" evidence="16">
    <location>
        <position position="408"/>
    </location>
    <ligand>
        <name>ATP</name>
        <dbReference type="ChEBI" id="CHEBI:30616"/>
    </ligand>
</feature>
<evidence type="ECO:0000256" key="11">
    <source>
        <dbReference type="ARBA" id="ARBA00022989"/>
    </source>
</evidence>
<dbReference type="Pfam" id="PF13246">
    <property type="entry name" value="Cation_ATPase"/>
    <property type="match status" value="1"/>
</dbReference>
<feature type="non-terminal residue" evidence="22">
    <location>
        <position position="1208"/>
    </location>
</feature>
<feature type="transmembrane region" description="Helical" evidence="18">
    <location>
        <begin position="919"/>
        <end position="939"/>
    </location>
</feature>
<feature type="binding site" evidence="16">
    <location>
        <position position="803"/>
    </location>
    <ligand>
        <name>ATP</name>
        <dbReference type="ChEBI" id="CHEBI:30616"/>
    </ligand>
</feature>
<feature type="transmembrane region" description="Helical" evidence="18">
    <location>
        <begin position="66"/>
        <end position="84"/>
    </location>
</feature>
<evidence type="ECO:0000256" key="6">
    <source>
        <dbReference type="ARBA" id="ARBA00022723"/>
    </source>
</evidence>
<evidence type="ECO:0000313" key="22">
    <source>
        <dbReference type="EMBL" id="NWX30870.1"/>
    </source>
</evidence>
<dbReference type="NCBIfam" id="TIGR01652">
    <property type="entry name" value="ATPase-Plipid"/>
    <property type="match status" value="1"/>
</dbReference>
<dbReference type="AlphaFoldDB" id="A0A7K6V8V2"/>
<comment type="similarity">
    <text evidence="3 18">Belongs to the cation transport ATPase (P-type) (TC 3.A.3) family. Type IV subfamily.</text>
</comment>
<evidence type="ECO:0000256" key="1">
    <source>
        <dbReference type="ARBA" id="ARBA00001946"/>
    </source>
</evidence>
<feature type="transmembrane region" description="Helical" evidence="18">
    <location>
        <begin position="886"/>
        <end position="907"/>
    </location>
</feature>
<feature type="domain" description="P-type ATPase C-terminal" evidence="21">
    <location>
        <begin position="855"/>
        <end position="1108"/>
    </location>
</feature>
<dbReference type="PROSITE" id="PS00154">
    <property type="entry name" value="ATPASE_E1_E2"/>
    <property type="match status" value="1"/>
</dbReference>
<evidence type="ECO:0000259" key="21">
    <source>
        <dbReference type="Pfam" id="PF16212"/>
    </source>
</evidence>
<dbReference type="InterPro" id="IPR044492">
    <property type="entry name" value="P_typ_ATPase_HD_dom"/>
</dbReference>
<evidence type="ECO:0000256" key="13">
    <source>
        <dbReference type="ARBA" id="ARBA00023136"/>
    </source>
</evidence>
<feature type="binding site" evidence="16">
    <location>
        <position position="512"/>
    </location>
    <ligand>
        <name>ATP</name>
        <dbReference type="ChEBI" id="CHEBI:30616"/>
    </ligand>
</feature>
<comment type="catalytic activity">
    <reaction evidence="14 18">
        <text>ATP + H2O + phospholipidSide 1 = ADP + phosphate + phospholipidSide 2.</text>
        <dbReference type="EC" id="7.6.2.1"/>
    </reaction>
</comment>
<evidence type="ECO:0000256" key="7">
    <source>
        <dbReference type="ARBA" id="ARBA00022741"/>
    </source>
</evidence>
<feature type="binding site" evidence="16">
    <location>
        <position position="576"/>
    </location>
    <ligand>
        <name>ATP</name>
        <dbReference type="ChEBI" id="CHEBI:30616"/>
    </ligand>
</feature>
<evidence type="ECO:0000256" key="5">
    <source>
        <dbReference type="ARBA" id="ARBA00022692"/>
    </source>
</evidence>
<evidence type="ECO:0000256" key="4">
    <source>
        <dbReference type="ARBA" id="ARBA00022448"/>
    </source>
</evidence>
<dbReference type="FunFam" id="2.70.150.10:FF:000025">
    <property type="entry name" value="Phospholipid-transporting ATPase"/>
    <property type="match status" value="1"/>
</dbReference>
<dbReference type="InterPro" id="IPR032631">
    <property type="entry name" value="P-type_ATPase_N"/>
</dbReference>
<keyword evidence="9 17" id="KW-0460">Magnesium</keyword>
<comment type="cofactor">
    <cofactor evidence="1 17">
        <name>Mg(2+)</name>
        <dbReference type="ChEBI" id="CHEBI:18420"/>
    </cofactor>
</comment>
<dbReference type="SFLD" id="SFLDF00027">
    <property type="entry name" value="p-type_atpase"/>
    <property type="match status" value="1"/>
</dbReference>
<evidence type="ECO:0000256" key="15">
    <source>
        <dbReference type="PIRSR" id="PIRSR606539-1"/>
    </source>
</evidence>
<feature type="transmembrane region" description="Helical" evidence="18">
    <location>
        <begin position="969"/>
        <end position="988"/>
    </location>
</feature>
<evidence type="ECO:0000256" key="14">
    <source>
        <dbReference type="ARBA" id="ARBA00034036"/>
    </source>
</evidence>
<keyword evidence="6 17" id="KW-0479">Metal-binding</keyword>
<feature type="binding site" evidence="16">
    <location>
        <position position="833"/>
    </location>
    <ligand>
        <name>ATP</name>
        <dbReference type="ChEBI" id="CHEBI:30616"/>
    </ligand>
</feature>
<dbReference type="FunFam" id="3.40.50.1000:FF:000014">
    <property type="entry name" value="Phospholipid-transporting ATPase"/>
    <property type="match status" value="1"/>
</dbReference>
<evidence type="ECO:0000256" key="19">
    <source>
        <dbReference type="SAM" id="MobiDB-lite"/>
    </source>
</evidence>
<evidence type="ECO:0000256" key="16">
    <source>
        <dbReference type="PIRSR" id="PIRSR606539-2"/>
    </source>
</evidence>
<dbReference type="SFLD" id="SFLDG00002">
    <property type="entry name" value="C1.7:_P-type_atpase_like"/>
    <property type="match status" value="1"/>
</dbReference>
<sequence length="1208" mass="136593">EEERRVRANAREYNEKFQYASNCIKTSKYNIVTFLPVNLFEQFQEVANTYFLFLLILQLIPQISSLSWFTTIVPLVLVLTITAVKDATDDYFRHKSDNQVNNRQSQVLIGGVLQQEQWMNVRVGDIIKLENNQFVAADLLLLSSSEPHGLCYIETTELDGETNMKVRQAIPVTAELGDTSKLAHFDGEVICEPPNNKLDKFGGTLYWKESKYPLSKQNMLLRGCVLRNTEWCFGLVIFAGGLRQQLLLHCTEGRERHLLMPSCSPGPDTKLMQNSGRTKFKRTSIDRLMNTLVLWIFGFLVCMGVILAIGNAIWEHEVGVCFQIYLPWDKGVHSAFFSGFLSFWSYIIILNTVVPISLYVSVEVIRLGHSYFINWDKKMYCAKCRTPAEARTTTLNEELGQVEYIFSDKTGTLTQNIMVFSKCSVNGHSYGDVQDMLGHKAELGERPEPVDFSFNPLADPRFQFWDSSLLEAVKLGDLHVHEFFRLLSLCHTVMSEEKSEGELLYKAQSPDEGALVTAARNFGFVFRSRTPKTITVHELGQDITYQLLAILDFNNIRKRMSVIVRSPEGKIRLYCKGADTILLERLHPVNQDLTSITTDHLNEYAGEGLRTLVLAYKDLEESYYKDWSERLHRAGSAPEACEDHLARLYDEVEHDMLLLGATAIEDKLQQGVPETIAILTLANIKIWVLTGDKQETAVNIGYSCKMLTDDMTEVFVVTGHTVLEVREELRKAREKMMDASSSVCNGFSYQEKLSSKLTSVLEAIAGEYALVINGHSLAHALEADMEAEFLETACACKAVICCRVTPLQKAQVVELVKKYKKAVTLAIGDGANDVSMIKTAHIGVGISGQEGIQAVLASDYSFSQFKFLQRLLLVHGRWSYLRMCKFLCYFFYKNFAFTMVHFWFGFFCGFSAQTVYDQYFITLYNIVYTSLPVLAMGVFDQDVPEQRSMEYPKLYEPGQLNLLFNKREFFICIAQGIYTSILMFFIPYGVFADATRDDGAQLADYQSFAVTVATSLVLVVSVQIGLDTGFWTAINHFFIWGSLAAYFAILFTMHSDGLFQMFPNQFRFVGNAQNTLAQPTVWLTIALTTVVCIMPVVAFRFLKLDLKPQLSDTVRYTQLVRKKQKTQHRCMQHTGRVGSRRSGYAFSHQEGFGELIMSGKNMRLSSLALSSFTPRPSSSWIETLRKKKGCEGSSAGSPSGTADKTLKV</sequence>
<dbReference type="SUPFAM" id="SSF81653">
    <property type="entry name" value="Calcium ATPase, transduction domain A"/>
    <property type="match status" value="1"/>
</dbReference>
<evidence type="ECO:0000256" key="18">
    <source>
        <dbReference type="RuleBase" id="RU362033"/>
    </source>
</evidence>
<evidence type="ECO:0000259" key="20">
    <source>
        <dbReference type="Pfam" id="PF16209"/>
    </source>
</evidence>
<keyword evidence="23" id="KW-1185">Reference proteome</keyword>
<feature type="binding site" evidence="17">
    <location>
        <position position="408"/>
    </location>
    <ligand>
        <name>Mg(2+)</name>
        <dbReference type="ChEBI" id="CHEBI:18420"/>
    </ligand>
</feature>
<feature type="binding site" evidence="16">
    <location>
        <position position="690"/>
    </location>
    <ligand>
        <name>ATP</name>
        <dbReference type="ChEBI" id="CHEBI:30616"/>
    </ligand>
</feature>
<dbReference type="GO" id="GO:0016887">
    <property type="term" value="F:ATP hydrolysis activity"/>
    <property type="evidence" value="ECO:0007669"/>
    <property type="project" value="InterPro"/>
</dbReference>
<feature type="binding site" evidence="16">
    <location>
        <position position="692"/>
    </location>
    <ligand>
        <name>ATP</name>
        <dbReference type="ChEBI" id="CHEBI:30616"/>
    </ligand>
</feature>
<keyword evidence="12" id="KW-0445">Lipid transport</keyword>
<feature type="domain" description="P-type ATPase N-terminal" evidence="20">
    <location>
        <begin position="6"/>
        <end position="72"/>
    </location>
</feature>
<dbReference type="Gene3D" id="3.40.1110.10">
    <property type="entry name" value="Calcium-transporting ATPase, cytoplasmic domain N"/>
    <property type="match status" value="1"/>
</dbReference>
<feature type="binding site" evidence="17">
    <location>
        <position position="410"/>
    </location>
    <ligand>
        <name>Mg(2+)</name>
        <dbReference type="ChEBI" id="CHEBI:18420"/>
    </ligand>
</feature>
<dbReference type="InterPro" id="IPR032630">
    <property type="entry name" value="P_typ_ATPase_c"/>
</dbReference>
<dbReference type="GO" id="GO:0005886">
    <property type="term" value="C:plasma membrane"/>
    <property type="evidence" value="ECO:0007669"/>
    <property type="project" value="TreeGrafter"/>
</dbReference>
<dbReference type="GO" id="GO:0005802">
    <property type="term" value="C:trans-Golgi network"/>
    <property type="evidence" value="ECO:0007669"/>
    <property type="project" value="TreeGrafter"/>
</dbReference>
<feature type="region of interest" description="Disordered" evidence="19">
    <location>
        <begin position="1189"/>
        <end position="1208"/>
    </location>
</feature>
<gene>
    <name evidence="22" type="primary">Atp8b2</name>
    <name evidence="22" type="ORF">NOTCIN_R07287</name>
</gene>
<feature type="non-terminal residue" evidence="22">
    <location>
        <position position="1"/>
    </location>
</feature>
<feature type="transmembrane region" description="Helical" evidence="18">
    <location>
        <begin position="1081"/>
        <end position="1102"/>
    </location>
</feature>
<dbReference type="Pfam" id="PF16212">
    <property type="entry name" value="PhoLip_ATPase_C"/>
    <property type="match status" value="1"/>
</dbReference>
<feature type="binding site" evidence="16">
    <location>
        <position position="553"/>
    </location>
    <ligand>
        <name>ATP</name>
        <dbReference type="ChEBI" id="CHEBI:30616"/>
    </ligand>
</feature>
<evidence type="ECO:0000256" key="3">
    <source>
        <dbReference type="ARBA" id="ARBA00008109"/>
    </source>
</evidence>
<evidence type="ECO:0000256" key="9">
    <source>
        <dbReference type="ARBA" id="ARBA00022842"/>
    </source>
</evidence>